<comment type="caution">
    <text evidence="2">The sequence shown here is derived from an EMBL/GenBank/DDBJ whole genome shotgun (WGS) entry which is preliminary data.</text>
</comment>
<protein>
    <submittedName>
        <fullName evidence="2">RimJ/RimL family protein N-acetyltransferase</fullName>
    </submittedName>
</protein>
<dbReference type="Gene3D" id="3.40.630.30">
    <property type="match status" value="1"/>
</dbReference>
<evidence type="ECO:0000313" key="2">
    <source>
        <dbReference type="EMBL" id="TCO18864.1"/>
    </source>
</evidence>
<sequence>MTIAPDGRSLVGDVVRLDRLQAADIEPLYAAIGNEQVYAAGFGGGSAGMPTDAEHMREQWVESAAQRAAYVVRLVGDSSLGAGGTVVGSTSLGDVDLPNESVHLGWTGYAPAVWGTAVNPACKFLLLQHAFEDCGFGRVKIQTGLTNTRSQAAIAKLGATREGVLRRHKRLADGSFRDTVVFSILADEWPDVRKGLLARITGLSRDRARWRGARVSG</sequence>
<dbReference type="EMBL" id="SLWM01000011">
    <property type="protein sequence ID" value="TCO18864.1"/>
    <property type="molecule type" value="Genomic_DNA"/>
</dbReference>
<gene>
    <name evidence="2" type="ORF">EV644_111102</name>
</gene>
<feature type="domain" description="N-acetyltransferase" evidence="1">
    <location>
        <begin position="16"/>
        <end position="160"/>
    </location>
</feature>
<evidence type="ECO:0000313" key="3">
    <source>
        <dbReference type="Proteomes" id="UP000295818"/>
    </source>
</evidence>
<dbReference type="PANTHER" id="PTHR43610:SF1">
    <property type="entry name" value="N-ACETYLTRANSFERASE DOMAIN-CONTAINING PROTEIN"/>
    <property type="match status" value="1"/>
</dbReference>
<dbReference type="Pfam" id="PF13302">
    <property type="entry name" value="Acetyltransf_3"/>
    <property type="match status" value="1"/>
</dbReference>
<evidence type="ECO:0000259" key="1">
    <source>
        <dbReference type="Pfam" id="PF13302"/>
    </source>
</evidence>
<proteinExistence type="predicted"/>
<dbReference type="InterPro" id="IPR000182">
    <property type="entry name" value="GNAT_dom"/>
</dbReference>
<dbReference type="Proteomes" id="UP000295818">
    <property type="component" value="Unassembled WGS sequence"/>
</dbReference>
<keyword evidence="3" id="KW-1185">Reference proteome</keyword>
<organism evidence="2 3">
    <name type="scientific">Kribbella orskensis</name>
    <dbReference type="NCBI Taxonomy" id="2512216"/>
    <lineage>
        <taxon>Bacteria</taxon>
        <taxon>Bacillati</taxon>
        <taxon>Actinomycetota</taxon>
        <taxon>Actinomycetes</taxon>
        <taxon>Propionibacteriales</taxon>
        <taxon>Kribbellaceae</taxon>
        <taxon>Kribbella</taxon>
    </lineage>
</organism>
<dbReference type="RefSeq" id="WP_132191495.1">
    <property type="nucleotide sequence ID" value="NZ_SLWM01000011.1"/>
</dbReference>
<dbReference type="PANTHER" id="PTHR43610">
    <property type="entry name" value="BLL6696 PROTEIN"/>
    <property type="match status" value="1"/>
</dbReference>
<accession>A0ABY2BFP9</accession>
<name>A0ABY2BFP9_9ACTN</name>
<dbReference type="SUPFAM" id="SSF55729">
    <property type="entry name" value="Acyl-CoA N-acyltransferases (Nat)"/>
    <property type="match status" value="1"/>
</dbReference>
<reference evidence="2 3" key="1">
    <citation type="journal article" date="2015" name="Stand. Genomic Sci.">
        <title>Genomic Encyclopedia of Bacterial and Archaeal Type Strains, Phase III: the genomes of soil and plant-associated and newly described type strains.</title>
        <authorList>
            <person name="Whitman W.B."/>
            <person name="Woyke T."/>
            <person name="Klenk H.P."/>
            <person name="Zhou Y."/>
            <person name="Lilburn T.G."/>
            <person name="Beck B.J."/>
            <person name="De Vos P."/>
            <person name="Vandamme P."/>
            <person name="Eisen J.A."/>
            <person name="Garrity G."/>
            <person name="Hugenholtz P."/>
            <person name="Kyrpides N.C."/>
        </authorList>
    </citation>
    <scope>NUCLEOTIDE SEQUENCE [LARGE SCALE GENOMIC DNA]</scope>
    <source>
        <strain evidence="2 3">VKM Ac-2538</strain>
    </source>
</reference>
<dbReference type="InterPro" id="IPR016181">
    <property type="entry name" value="Acyl_CoA_acyltransferase"/>
</dbReference>